<accession>A0A975PEU3</accession>
<name>A0A975PEU3_9BACT</name>
<dbReference type="Pfam" id="PF07589">
    <property type="entry name" value="PEP-CTERM"/>
    <property type="match status" value="1"/>
</dbReference>
<organism evidence="3 4">
    <name type="scientific">Luteolibacter ambystomatis</name>
    <dbReference type="NCBI Taxonomy" id="2824561"/>
    <lineage>
        <taxon>Bacteria</taxon>
        <taxon>Pseudomonadati</taxon>
        <taxon>Verrucomicrobiota</taxon>
        <taxon>Verrucomicrobiia</taxon>
        <taxon>Verrucomicrobiales</taxon>
        <taxon>Verrucomicrobiaceae</taxon>
        <taxon>Luteolibacter</taxon>
    </lineage>
</organism>
<dbReference type="KEGG" id="lamb:KBB96_01875"/>
<gene>
    <name evidence="3" type="ORF">KBB96_01875</name>
</gene>
<evidence type="ECO:0000313" key="3">
    <source>
        <dbReference type="EMBL" id="QUE51653.1"/>
    </source>
</evidence>
<feature type="chain" id="PRO_5037077321" evidence="1">
    <location>
        <begin position="24"/>
        <end position="201"/>
    </location>
</feature>
<proteinExistence type="predicted"/>
<evidence type="ECO:0000256" key="1">
    <source>
        <dbReference type="SAM" id="SignalP"/>
    </source>
</evidence>
<dbReference type="NCBIfam" id="TIGR02595">
    <property type="entry name" value="PEP_CTERM"/>
    <property type="match status" value="1"/>
</dbReference>
<keyword evidence="1" id="KW-0732">Signal</keyword>
<reference evidence="3" key="1">
    <citation type="submission" date="2021-04" db="EMBL/GenBank/DDBJ databases">
        <title>Luteolibacter sp. 32A isolated from the skin of an Anderson's salamander (Ambystoma andersonii).</title>
        <authorList>
            <person name="Spergser J."/>
            <person name="Busse H.-J."/>
        </authorList>
    </citation>
    <scope>NUCLEOTIDE SEQUENCE</scope>
    <source>
        <strain evidence="3">32A</strain>
    </source>
</reference>
<protein>
    <submittedName>
        <fullName evidence="3">PEP-CTERM sorting domain-containing protein</fullName>
    </submittedName>
</protein>
<dbReference type="AlphaFoldDB" id="A0A975PEU3"/>
<sequence>MKTKLLLGVAAIALALVSGRVNAQTLQAHLIDANPQVLVNVTFDGNPAHGELQNAGQLNFDFGPAFCVEPLAGLSYGENLVYNIQNPLSLTQYDTISRLVGGYLASGQTNVDAAGVQAAIWEIVMGDNGSLSSGNVRLLDSPAVVAAANNYLANVNTYTPVALTYLTNDTRQDVVTWAVVPEPSSVLLIGLASVGLLRRKR</sequence>
<keyword evidence="4" id="KW-1185">Reference proteome</keyword>
<feature type="signal peptide" evidence="1">
    <location>
        <begin position="1"/>
        <end position="23"/>
    </location>
</feature>
<feature type="domain" description="Ice-binding protein C-terminal" evidence="2">
    <location>
        <begin position="180"/>
        <end position="201"/>
    </location>
</feature>
<dbReference type="InterPro" id="IPR013424">
    <property type="entry name" value="Ice-binding_C"/>
</dbReference>
<dbReference type="Proteomes" id="UP000676169">
    <property type="component" value="Chromosome"/>
</dbReference>
<dbReference type="RefSeq" id="WP_211631792.1">
    <property type="nucleotide sequence ID" value="NZ_CP073100.1"/>
</dbReference>
<dbReference type="EMBL" id="CP073100">
    <property type="protein sequence ID" value="QUE51653.1"/>
    <property type="molecule type" value="Genomic_DNA"/>
</dbReference>
<evidence type="ECO:0000259" key="2">
    <source>
        <dbReference type="Pfam" id="PF07589"/>
    </source>
</evidence>
<evidence type="ECO:0000313" key="4">
    <source>
        <dbReference type="Proteomes" id="UP000676169"/>
    </source>
</evidence>